<dbReference type="SUPFAM" id="SSF47413">
    <property type="entry name" value="lambda repressor-like DNA-binding domains"/>
    <property type="match status" value="1"/>
</dbReference>
<dbReference type="Pfam" id="PF01381">
    <property type="entry name" value="HTH_3"/>
    <property type="match status" value="1"/>
</dbReference>
<reference evidence="2 3" key="1">
    <citation type="submission" date="2024-09" db="EMBL/GenBank/DDBJ databases">
        <title>Draft genome sequence of Candidatus Magnetaquicoccaceae bacterium FCR-1.</title>
        <authorList>
            <person name="Shimoshige H."/>
            <person name="Shimamura S."/>
            <person name="Taoka A."/>
            <person name="Kobayashi H."/>
            <person name="Maekawa T."/>
        </authorList>
    </citation>
    <scope>NUCLEOTIDE SEQUENCE [LARGE SCALE GENOMIC DNA]</scope>
    <source>
        <strain evidence="2 3">FCR-1</strain>
    </source>
</reference>
<sequence length="155" mass="17430">MNFPIGARLKEERNRLGLTQEEFARLSGATRRTQTNYENDSRSPDADYLSAIAKAGADVGYLLTGVRSNKPNIQAKGLEDYPEVGAALVLDVMQFVDTWLYESELKMPPPKKAEMVKLLCKMLVRRDRERGQMSNLEENSARLGEYVDVLKTAST</sequence>
<comment type="caution">
    <text evidence="2">The sequence shown here is derived from an EMBL/GenBank/DDBJ whole genome shotgun (WGS) entry which is preliminary data.</text>
</comment>
<protein>
    <recommendedName>
        <fullName evidence="1">HTH cro/C1-type domain-containing protein</fullName>
    </recommendedName>
</protein>
<gene>
    <name evidence="2" type="ORF">SIID45300_02427</name>
</gene>
<dbReference type="Proteomes" id="UP001628193">
    <property type="component" value="Unassembled WGS sequence"/>
</dbReference>
<dbReference type="Gene3D" id="1.10.260.40">
    <property type="entry name" value="lambda repressor-like DNA-binding domains"/>
    <property type="match status" value="1"/>
</dbReference>
<evidence type="ECO:0000313" key="3">
    <source>
        <dbReference type="Proteomes" id="UP001628193"/>
    </source>
</evidence>
<evidence type="ECO:0000259" key="1">
    <source>
        <dbReference type="PROSITE" id="PS50943"/>
    </source>
</evidence>
<dbReference type="CDD" id="cd00093">
    <property type="entry name" value="HTH_XRE"/>
    <property type="match status" value="1"/>
</dbReference>
<keyword evidence="3" id="KW-1185">Reference proteome</keyword>
<accession>A0ABQ0CBL3</accession>
<dbReference type="InterPro" id="IPR001387">
    <property type="entry name" value="Cro/C1-type_HTH"/>
</dbReference>
<name>A0ABQ0CBL3_9PROT</name>
<feature type="domain" description="HTH cro/C1-type" evidence="1">
    <location>
        <begin position="9"/>
        <end position="62"/>
    </location>
</feature>
<dbReference type="EMBL" id="BAAFGK010000004">
    <property type="protein sequence ID" value="GAB0058085.1"/>
    <property type="molecule type" value="Genomic_DNA"/>
</dbReference>
<dbReference type="PROSITE" id="PS50943">
    <property type="entry name" value="HTH_CROC1"/>
    <property type="match status" value="1"/>
</dbReference>
<organism evidence="2 3">
    <name type="scientific">Candidatus Magnetaquiglobus chichijimensis</name>
    <dbReference type="NCBI Taxonomy" id="3141448"/>
    <lineage>
        <taxon>Bacteria</taxon>
        <taxon>Pseudomonadati</taxon>
        <taxon>Pseudomonadota</taxon>
        <taxon>Magnetococcia</taxon>
        <taxon>Magnetococcales</taxon>
        <taxon>Candidatus Magnetaquicoccaceae</taxon>
        <taxon>Candidatus Magnetaquiglobus</taxon>
    </lineage>
</organism>
<evidence type="ECO:0000313" key="2">
    <source>
        <dbReference type="EMBL" id="GAB0058085.1"/>
    </source>
</evidence>
<dbReference type="SMART" id="SM00530">
    <property type="entry name" value="HTH_XRE"/>
    <property type="match status" value="1"/>
</dbReference>
<proteinExistence type="predicted"/>
<dbReference type="InterPro" id="IPR010982">
    <property type="entry name" value="Lambda_DNA-bd_dom_sf"/>
</dbReference>